<dbReference type="AlphaFoldDB" id="A0A9E6NL35"/>
<dbReference type="EMBL" id="CP077090">
    <property type="protein sequence ID" value="QXI09751.1"/>
    <property type="molecule type" value="Genomic_DNA"/>
</dbReference>
<sequence>MRIEKTTRFDDVDHDAGYEYRGFNYVIRNEMDEFHVRTYDGDLGKATVVRPTSMYKNCNLRMLVDFLQSELGTSSISVYKTEVGAYEELDLNEVMFKK</sequence>
<proteinExistence type="predicted"/>
<reference evidence="1" key="1">
    <citation type="journal article" date="2020" name="Microorganisms">
        <title>Reliable Identification of Environmental Pseudomonas Isolates Using the rpoD Gene.</title>
        <authorList>
            <consortium name="The Broad Institute Genome Sequencing Platform"/>
            <person name="Girard L."/>
            <person name="Lood C."/>
            <person name="Rokni-Zadeh H."/>
            <person name="van Noort V."/>
            <person name="Lavigne R."/>
            <person name="De Mot R."/>
        </authorList>
    </citation>
    <scope>NUCLEOTIDE SEQUENCE</scope>
    <source>
        <strain evidence="1">OE 48.2</strain>
    </source>
</reference>
<organism evidence="1 2">
    <name type="scientific">Pseudomonas zeae</name>
    <dbReference type="NCBI Taxonomy" id="2745510"/>
    <lineage>
        <taxon>Bacteria</taxon>
        <taxon>Pseudomonadati</taxon>
        <taxon>Pseudomonadota</taxon>
        <taxon>Gammaproteobacteria</taxon>
        <taxon>Pseudomonadales</taxon>
        <taxon>Pseudomonadaceae</taxon>
        <taxon>Pseudomonas</taxon>
    </lineage>
</organism>
<evidence type="ECO:0000313" key="2">
    <source>
        <dbReference type="Proteomes" id="UP000627092"/>
    </source>
</evidence>
<reference evidence="1" key="2">
    <citation type="journal article" date="2021" name="Microorganisms">
        <title>The Ever-Expanding Pseudomonas Genus: Description of 43 New Species and Partition of the Pseudomonas putida Group.</title>
        <authorList>
            <person name="Girard L."/>
            <person name="Lood C."/>
            <person name="Hofte M."/>
            <person name="Vandamme P."/>
            <person name="Rokni-Zadeh H."/>
            <person name="van Noort V."/>
            <person name="Lavigne R."/>
            <person name="De Mot R."/>
        </authorList>
    </citation>
    <scope>NUCLEOTIDE SEQUENCE</scope>
    <source>
        <strain evidence="1">OE 48.2</strain>
    </source>
</reference>
<gene>
    <name evidence="1" type="ORF">HU754_018140</name>
</gene>
<dbReference type="RefSeq" id="WP_186623525.1">
    <property type="nucleotide sequence ID" value="NZ_CP077090.1"/>
</dbReference>
<protein>
    <submittedName>
        <fullName evidence="1">Uncharacterized protein</fullName>
    </submittedName>
</protein>
<name>A0A9E6NL35_9PSED</name>
<evidence type="ECO:0000313" key="1">
    <source>
        <dbReference type="EMBL" id="QXI09751.1"/>
    </source>
</evidence>
<accession>A0A9E6NL35</accession>
<dbReference type="KEGG" id="pze:HU754_018140"/>
<dbReference type="Proteomes" id="UP000627092">
    <property type="component" value="Chromosome"/>
</dbReference>